<dbReference type="InterPro" id="IPR041068">
    <property type="entry name" value="HTH_51"/>
</dbReference>
<dbReference type="Pfam" id="PF14765">
    <property type="entry name" value="PS-DH"/>
    <property type="match status" value="1"/>
</dbReference>
<dbReference type="GO" id="GO:0016787">
    <property type="term" value="F:hydrolase activity"/>
    <property type="evidence" value="ECO:0007669"/>
    <property type="project" value="InterPro"/>
</dbReference>
<evidence type="ECO:0000256" key="3">
    <source>
        <dbReference type="ARBA" id="ARBA00022553"/>
    </source>
</evidence>
<dbReference type="SUPFAM" id="SSF47336">
    <property type="entry name" value="ACP-like"/>
    <property type="match status" value="2"/>
</dbReference>
<dbReference type="InterPro" id="IPR036736">
    <property type="entry name" value="ACP-like_sf"/>
</dbReference>
<dbReference type="Gene3D" id="3.40.50.150">
    <property type="entry name" value="Vaccinia Virus protein VP39"/>
    <property type="match status" value="1"/>
</dbReference>
<dbReference type="Pfam" id="PF21089">
    <property type="entry name" value="PKS_DH_N"/>
    <property type="match status" value="1"/>
</dbReference>
<dbReference type="SUPFAM" id="SSF52151">
    <property type="entry name" value="FabD/lysophospholipase-like"/>
    <property type="match status" value="1"/>
</dbReference>
<feature type="domain" description="PKS/mFAS DH" evidence="11">
    <location>
        <begin position="1185"/>
        <end position="1485"/>
    </location>
</feature>
<dbReference type="SUPFAM" id="SSF53335">
    <property type="entry name" value="S-adenosyl-L-methionine-dependent methyltransferases"/>
    <property type="match status" value="1"/>
</dbReference>
<dbReference type="GO" id="GO:0008168">
    <property type="term" value="F:methyltransferase activity"/>
    <property type="evidence" value="ECO:0007669"/>
    <property type="project" value="UniProtKB-KW"/>
</dbReference>
<dbReference type="SMART" id="SM00827">
    <property type="entry name" value="PKS_AT"/>
    <property type="match status" value="1"/>
</dbReference>
<dbReference type="Gene3D" id="3.40.50.1820">
    <property type="entry name" value="alpha/beta hydrolase"/>
    <property type="match status" value="1"/>
</dbReference>
<gene>
    <name evidence="12" type="ORF">GTA08_BOTSDO13665</name>
</gene>
<evidence type="ECO:0000256" key="7">
    <source>
        <dbReference type="PROSITE-ProRule" id="PRU01363"/>
    </source>
</evidence>
<dbReference type="PANTHER" id="PTHR43775:SF21">
    <property type="entry name" value="NON-REDUCING POLYKETIDE SYNTHASE AUSA-RELATED"/>
    <property type="match status" value="1"/>
</dbReference>
<reference evidence="12" key="1">
    <citation type="submission" date="2020-04" db="EMBL/GenBank/DDBJ databases">
        <title>Genome Assembly and Annotation of Botryosphaeria dothidea sdau 11-99, a Latent Pathogen of Apple Fruit Ring Rot in China.</title>
        <authorList>
            <person name="Yu C."/>
            <person name="Diao Y."/>
            <person name="Lu Q."/>
            <person name="Zhao J."/>
            <person name="Cui S."/>
            <person name="Peng C."/>
            <person name="He B."/>
            <person name="Liu H."/>
        </authorList>
    </citation>
    <scope>NUCLEOTIDE SEQUENCE [LARGE SCALE GENOMIC DNA]</scope>
    <source>
        <strain evidence="12">Sdau11-99</strain>
    </source>
</reference>
<dbReference type="InterPro" id="IPR014030">
    <property type="entry name" value="Ketoacyl_synth_N"/>
</dbReference>
<feature type="region of interest" description="C-terminal hotdog fold" evidence="7">
    <location>
        <begin position="1331"/>
        <end position="1485"/>
    </location>
</feature>
<dbReference type="GO" id="GO:0006633">
    <property type="term" value="P:fatty acid biosynthetic process"/>
    <property type="evidence" value="ECO:0007669"/>
    <property type="project" value="InterPro"/>
</dbReference>
<evidence type="ECO:0000259" key="11">
    <source>
        <dbReference type="PROSITE" id="PS52019"/>
    </source>
</evidence>
<dbReference type="InterPro" id="IPR049900">
    <property type="entry name" value="PKS_mFAS_DH"/>
</dbReference>
<dbReference type="Gene3D" id="1.10.1200.10">
    <property type="entry name" value="ACP-like"/>
    <property type="match status" value="2"/>
</dbReference>
<dbReference type="PROSITE" id="PS52019">
    <property type="entry name" value="PKS_MFAS_DH"/>
    <property type="match status" value="1"/>
</dbReference>
<dbReference type="InterPro" id="IPR016039">
    <property type="entry name" value="Thiolase-like"/>
</dbReference>
<dbReference type="InterPro" id="IPR013094">
    <property type="entry name" value="AB_hydrolase_3"/>
</dbReference>
<proteinExistence type="predicted"/>
<dbReference type="EMBL" id="WWBZ02000013">
    <property type="protein sequence ID" value="KAF4310723.1"/>
    <property type="molecule type" value="Genomic_DNA"/>
</dbReference>
<dbReference type="Gene3D" id="3.30.70.3290">
    <property type="match status" value="1"/>
</dbReference>
<keyword evidence="3" id="KW-0597">Phosphoprotein</keyword>
<dbReference type="CDD" id="cd00833">
    <property type="entry name" value="PKS"/>
    <property type="match status" value="1"/>
</dbReference>
<dbReference type="InterPro" id="IPR016036">
    <property type="entry name" value="Malonyl_transacylase_ACP-bd"/>
</dbReference>
<dbReference type="InterPro" id="IPR020841">
    <property type="entry name" value="PKS_Beta-ketoAc_synthase_dom"/>
</dbReference>
<evidence type="ECO:0000313" key="12">
    <source>
        <dbReference type="EMBL" id="KAF4310723.1"/>
    </source>
</evidence>
<feature type="signal peptide" evidence="8">
    <location>
        <begin position="1"/>
        <end position="24"/>
    </location>
</feature>
<keyword evidence="2" id="KW-0596">Phosphopantetheine</keyword>
<dbReference type="Proteomes" id="UP000572817">
    <property type="component" value="Unassembled WGS sequence"/>
</dbReference>
<evidence type="ECO:0000256" key="8">
    <source>
        <dbReference type="SAM" id="SignalP"/>
    </source>
</evidence>
<dbReference type="SUPFAM" id="SSF55048">
    <property type="entry name" value="Probable ACP-binding domain of malonyl-CoA ACP transacylase"/>
    <property type="match status" value="1"/>
</dbReference>
<dbReference type="InterPro" id="IPR032088">
    <property type="entry name" value="SAT"/>
</dbReference>
<dbReference type="InterPro" id="IPR049552">
    <property type="entry name" value="PKS_DH_N"/>
</dbReference>
<feature type="active site" description="Proton acceptor; for dehydratase activity" evidence="7">
    <location>
        <position position="1217"/>
    </location>
</feature>
<evidence type="ECO:0000256" key="4">
    <source>
        <dbReference type="ARBA" id="ARBA00022603"/>
    </source>
</evidence>
<keyword evidence="6" id="KW-0511">Multifunctional enzyme</keyword>
<dbReference type="SUPFAM" id="SSF53474">
    <property type="entry name" value="alpha/beta-Hydrolases"/>
    <property type="match status" value="1"/>
</dbReference>
<dbReference type="GO" id="GO:0044550">
    <property type="term" value="P:secondary metabolite biosynthetic process"/>
    <property type="evidence" value="ECO:0007669"/>
    <property type="project" value="TreeGrafter"/>
</dbReference>
<name>A0A8H4N826_9PEZI</name>
<dbReference type="Pfam" id="PF16073">
    <property type="entry name" value="SAT"/>
    <property type="match status" value="1"/>
</dbReference>
<dbReference type="InterPro" id="IPR014031">
    <property type="entry name" value="Ketoacyl_synth_C"/>
</dbReference>
<dbReference type="GO" id="GO:0004312">
    <property type="term" value="F:fatty acid synthase activity"/>
    <property type="evidence" value="ECO:0007669"/>
    <property type="project" value="TreeGrafter"/>
</dbReference>
<protein>
    <submittedName>
        <fullName evidence="12">Beta-ketoacyl synthase</fullName>
    </submittedName>
</protein>
<dbReference type="Pfam" id="PF00698">
    <property type="entry name" value="Acyl_transf_1"/>
    <property type="match status" value="1"/>
</dbReference>
<dbReference type="Pfam" id="PF00550">
    <property type="entry name" value="PP-binding"/>
    <property type="match status" value="2"/>
</dbReference>
<evidence type="ECO:0000259" key="9">
    <source>
        <dbReference type="PROSITE" id="PS50075"/>
    </source>
</evidence>
<dbReference type="Pfam" id="PF18558">
    <property type="entry name" value="HTH_51"/>
    <property type="match status" value="1"/>
</dbReference>
<evidence type="ECO:0000313" key="13">
    <source>
        <dbReference type="Proteomes" id="UP000572817"/>
    </source>
</evidence>
<dbReference type="SMART" id="SM00823">
    <property type="entry name" value="PKS_PP"/>
    <property type="match status" value="2"/>
</dbReference>
<comment type="caution">
    <text evidence="12">The sequence shown here is derived from an EMBL/GenBank/DDBJ whole genome shotgun (WGS) entry which is preliminary data.</text>
</comment>
<dbReference type="Pfam" id="PF08242">
    <property type="entry name" value="Methyltransf_12"/>
    <property type="match status" value="1"/>
</dbReference>
<feature type="region of interest" description="N-terminal hotdog fold" evidence="7">
    <location>
        <begin position="1185"/>
        <end position="1309"/>
    </location>
</feature>
<organism evidence="12 13">
    <name type="scientific">Botryosphaeria dothidea</name>
    <dbReference type="NCBI Taxonomy" id="55169"/>
    <lineage>
        <taxon>Eukaryota</taxon>
        <taxon>Fungi</taxon>
        <taxon>Dikarya</taxon>
        <taxon>Ascomycota</taxon>
        <taxon>Pezizomycotina</taxon>
        <taxon>Dothideomycetes</taxon>
        <taxon>Dothideomycetes incertae sedis</taxon>
        <taxon>Botryosphaeriales</taxon>
        <taxon>Botryosphaeriaceae</taxon>
        <taxon>Botryosphaeria</taxon>
    </lineage>
</organism>
<dbReference type="OrthoDB" id="429813at2759"/>
<dbReference type="InterPro" id="IPR006162">
    <property type="entry name" value="Ppantetheine_attach_site"/>
</dbReference>
<dbReference type="InterPro" id="IPR001227">
    <property type="entry name" value="Ac_transferase_dom_sf"/>
</dbReference>
<feature type="active site" description="Proton donor; for dehydratase activity" evidence="7">
    <location>
        <position position="1395"/>
    </location>
</feature>
<dbReference type="InterPro" id="IPR014043">
    <property type="entry name" value="Acyl_transferase_dom"/>
</dbReference>
<evidence type="ECO:0000256" key="6">
    <source>
        <dbReference type="ARBA" id="ARBA00023268"/>
    </source>
</evidence>
<dbReference type="PROSITE" id="PS00012">
    <property type="entry name" value="PHOSPHOPANTETHEINE"/>
    <property type="match status" value="1"/>
</dbReference>
<accession>A0A8H4N826</accession>
<dbReference type="GO" id="GO:0031177">
    <property type="term" value="F:phosphopantetheine binding"/>
    <property type="evidence" value="ECO:0007669"/>
    <property type="project" value="InterPro"/>
</dbReference>
<evidence type="ECO:0000259" key="10">
    <source>
        <dbReference type="PROSITE" id="PS52004"/>
    </source>
</evidence>
<dbReference type="PANTHER" id="PTHR43775">
    <property type="entry name" value="FATTY ACID SYNTHASE"/>
    <property type="match status" value="1"/>
</dbReference>
<dbReference type="InterPro" id="IPR016035">
    <property type="entry name" value="Acyl_Trfase/lysoPLipase"/>
</dbReference>
<keyword evidence="13" id="KW-1185">Reference proteome</keyword>
<feature type="domain" description="Ketosynthase family 3 (KS3)" evidence="10">
    <location>
        <begin position="291"/>
        <end position="713"/>
    </location>
</feature>
<evidence type="ECO:0000256" key="5">
    <source>
        <dbReference type="ARBA" id="ARBA00022679"/>
    </source>
</evidence>
<dbReference type="PROSITE" id="PS00606">
    <property type="entry name" value="KS3_1"/>
    <property type="match status" value="1"/>
</dbReference>
<evidence type="ECO:0000256" key="1">
    <source>
        <dbReference type="ARBA" id="ARBA00005179"/>
    </source>
</evidence>
<feature type="domain" description="Carrier" evidence="9">
    <location>
        <begin position="1652"/>
        <end position="1729"/>
    </location>
</feature>
<sequence length="2492" mass="266709">MAGTVCLPLLVVMQVCQYFQFLEAKQMRHADLMAGLVGGAHGYCGGILPAVAVACAGDEEDIVRQACVAMRIAYAIGVAADFGDDDESIPGPSTIVARTKRPGQLEELLSKFPGTYHSANTDARSVSVVGPVLTLKALTEYAKSMGLFVQGIHLRGKVHNPENKQLADKLGRFCESHASFTLPRASELRVPLRSNQTGELLRGSDSLTMDCVQTILAARCEWHTLMKEMAKDLKGSGETSHTIASFGIGDVIPMAPFNQVGVQITKLDVRSLAESALPTQISQHTEYQYPDNAVAIIGAGCRVPGANSLQELWKLLSRGDSTCQPVPPSRIDITGNFRAKVDGKMDKRSYYGNFIDNAASFDNAFFHISPKEAQHMDPQQRLLLEVAYQALESSGYLATHDRAAGDAVGCFIAASFVEYLENAACHGPTAFTSTGTLRAFLCGRLSYHFGWTGPSEVIDTACSASLVAINRACKAVQSGECPVALAGGVNLMAGAQNFLDLGKAGFLSETGQCKPFDARADGYCRSEGAGLVVLKPLKHALRDGDPVLGVVAGVATNQGGLSASLTVPSGDAQVALYRNVLRQSHLRPEDVTYAEAHGTGTQAGDPLEVESLREVFGGAQRRRPLRIGSVKGNIGHLETAAGVAGLLKVLAMMKHGKIPKQASFESLNPKIPALEPDGLAIATAREPWDAPLKASLVSSYGAAGSNAAMICCQPPPPPTRQGLQRHQGTKFPLRVSAASERSLSASLAVLKSHLSQHGSAVDIANLSLTLSERRKKHEYQWTTTATSIAEVVSAMATSTASVKPLSAPARGVVLLFSGQSKQNVHLNRSLYDSQPLLRRYVDLCDEMLTQQGFPSIIPSLFQEEAISDPVILQCATFALQYSCAKCWIDSGLKVDVIVGHSFGELTALAVSGALSLRDGILLVATRATLMKTKWGAERGTMLAIHADRQTVEKVQRMVPDIEVACYNAPTSQVVVGTAASITETERVLSSNFPAVKHQRLNVSHGFHSRFTEPLLPGLGDLSAKLSFGVPSIPVETCTEDRVSIAGSKYLTNHTRMPVYFEQAIQRVETRLGPCVFLEAGTDTPIVAMAKRATARSDGHVFQALSSHKDAHGLAAATASLWQQNVSVSFWAFASSAGIDTPRLQQVWLPPYQFDKSTTAWLPFVDRIEEAKAMQKPCIEPATQPHKPQFLVSPVSVSEGRFLVNTGAERFTTLVSGHAVRGKPLCPASLYMECALMAVQLAGKDVQGKSLVFSNVSYSAPLGIDASRETFLSLDQPAAQGPWRFSLSSTALKKRDTHATGNLSIGVQASPQNQLVERLVADRMKALKARQDVDTFSSMRAYSLFSRVVRYSAMFRGISNIVMDADQALATVNVPPCTAEPGQSTVTRSCETVVLDTFIQVLGLLVNSGTHVDDECVCVATGVESATISAAADFDAVREYTVYAMYNNASQGRFSGDVFVMARGSGELVCSFAGVQFSQLPIVKLERLLEGANSTAVEPATSQPTPMRRGVFQPSNVEILPTYFVADESAKDSCVTTSEETPSGDVRSADAVCETLKNLISTYNSLPAASIQNDASMADLGIDSLAAVELSEDISSEFDITISSNDVLCGTVQDIVMLVLKDQPAAAASAKVQQIPRLVIPEQTKEPSAPSASQSNESLPKVLHMVHEATGAPINEIRHSDRLADLGADSLSFVELKHELEHAFGLTLDEAGISTASTVQDILNLLTPADDTASSATTDSGYQTPETDESITCVESDVPADAPRVCLDGAHMLLAQSMDTVDTNAKESGFTRYWADTNPAQESLLVAYIVEAFADMGADLRALTPGQLLPELKYNNKHNRLVGRFFKILEESRVVERIGQTYARAAGALPRAASSKLSADFARQHPAFACEAQLMALTGPHLAACLSGRADPVALLFGSPAAQETVARFYRDSPMMAAMTEQLVAFLERVLQRGGQGAVVRILEVGAGSGGTTTRVAELLEQYVALRKIEVQYVFTDVSAKLVRKAAAKFAHHRFMSFEMLDLETVAAGAVGSAPFDVIIGTNCVHATSDRMAVCARLRTLLRPESGLLVLSEITDVANWYDSVFGLLDGWWMDCSGAYAIQPASSWMTTFQKAGFASWSYSTGHSRESNSQQLLIASNRAVAGSQPSPAAKSLTPHAPEFSVETVVYKTVDDTPIHADIYYPARRLTTPKHMAIALMIHGGGHITLTRRHIRPHQAAFLLAHAILPVSVDYRLCPEANLVAGPMADVASALTWARTTLPHLAAPHNILLDPSKLAVLGWSSGGHLALTTAWTATPPPAAILSFYAPVDFASGELEALADTQPPPAPGMGQLSLAQIADALRGARALTGYDVPGGGGEAGWMAPGDARAELVCAMFRERGLGLRVVLDGLDSALRREPVDAARVEYVSPVAQARAGRCRVPTFVVHGERDEVVPFGAAERFVREVRARGGECGWLPVQGARHLHDLAARPGSRAWERGVLPGLRFLVDAVGSG</sequence>
<feature type="chain" id="PRO_5034457075" evidence="8">
    <location>
        <begin position="25"/>
        <end position="2492"/>
    </location>
</feature>
<dbReference type="Pfam" id="PF00109">
    <property type="entry name" value="ketoacyl-synt"/>
    <property type="match status" value="1"/>
</dbReference>
<keyword evidence="4" id="KW-0489">Methyltransferase</keyword>
<dbReference type="CDD" id="cd02440">
    <property type="entry name" value="AdoMet_MTases"/>
    <property type="match status" value="1"/>
</dbReference>
<keyword evidence="5" id="KW-0808">Transferase</keyword>
<dbReference type="InterPro" id="IPR050091">
    <property type="entry name" value="PKS_NRPS_Biosynth_Enz"/>
</dbReference>
<comment type="pathway">
    <text evidence="1">Secondary metabolite biosynthesis.</text>
</comment>
<keyword evidence="8" id="KW-0732">Signal</keyword>
<dbReference type="InterPro" id="IPR020806">
    <property type="entry name" value="PKS_PP-bd"/>
</dbReference>
<dbReference type="Pfam" id="PF07859">
    <property type="entry name" value="Abhydrolase_3"/>
    <property type="match status" value="1"/>
</dbReference>
<dbReference type="InterPro" id="IPR029058">
    <property type="entry name" value="AB_hydrolase_fold"/>
</dbReference>
<dbReference type="InterPro" id="IPR013217">
    <property type="entry name" value="Methyltransf_12"/>
</dbReference>
<dbReference type="Gene3D" id="3.40.366.10">
    <property type="entry name" value="Malonyl-Coenzyme A Acyl Carrier Protein, domain 2"/>
    <property type="match status" value="3"/>
</dbReference>
<dbReference type="PROSITE" id="PS52004">
    <property type="entry name" value="KS3_2"/>
    <property type="match status" value="1"/>
</dbReference>
<dbReference type="InterPro" id="IPR049551">
    <property type="entry name" value="PKS_DH_C"/>
</dbReference>
<dbReference type="InterPro" id="IPR009081">
    <property type="entry name" value="PP-bd_ACP"/>
</dbReference>
<feature type="domain" description="Carrier" evidence="9">
    <location>
        <begin position="1549"/>
        <end position="1635"/>
    </location>
</feature>
<dbReference type="GO" id="GO:0004315">
    <property type="term" value="F:3-oxoacyl-[acyl-carrier-protein] synthase activity"/>
    <property type="evidence" value="ECO:0007669"/>
    <property type="project" value="InterPro"/>
</dbReference>
<evidence type="ECO:0000256" key="2">
    <source>
        <dbReference type="ARBA" id="ARBA00022450"/>
    </source>
</evidence>
<dbReference type="Gene3D" id="3.40.47.10">
    <property type="match status" value="1"/>
</dbReference>
<dbReference type="SMART" id="SM00825">
    <property type="entry name" value="PKS_KS"/>
    <property type="match status" value="1"/>
</dbReference>
<dbReference type="SUPFAM" id="SSF53901">
    <property type="entry name" value="Thiolase-like"/>
    <property type="match status" value="1"/>
</dbReference>
<dbReference type="InterPro" id="IPR042104">
    <property type="entry name" value="PKS_dehydratase_sf"/>
</dbReference>
<dbReference type="GO" id="GO:0032259">
    <property type="term" value="P:methylation"/>
    <property type="evidence" value="ECO:0007669"/>
    <property type="project" value="UniProtKB-KW"/>
</dbReference>
<dbReference type="InterPro" id="IPR018201">
    <property type="entry name" value="Ketoacyl_synth_AS"/>
</dbReference>
<dbReference type="InterPro" id="IPR029063">
    <property type="entry name" value="SAM-dependent_MTases_sf"/>
</dbReference>
<dbReference type="PROSITE" id="PS50075">
    <property type="entry name" value="CARRIER"/>
    <property type="match status" value="2"/>
</dbReference>
<dbReference type="Gene3D" id="3.10.129.110">
    <property type="entry name" value="Polyketide synthase dehydratase"/>
    <property type="match status" value="1"/>
</dbReference>
<dbReference type="Pfam" id="PF02801">
    <property type="entry name" value="Ketoacyl-synt_C"/>
    <property type="match status" value="1"/>
</dbReference>